<dbReference type="InterPro" id="IPR036844">
    <property type="entry name" value="Hint_dom_sf"/>
</dbReference>
<organism evidence="1 2">
    <name type="scientific">Linderina pennispora</name>
    <dbReference type="NCBI Taxonomy" id="61395"/>
    <lineage>
        <taxon>Eukaryota</taxon>
        <taxon>Fungi</taxon>
        <taxon>Fungi incertae sedis</taxon>
        <taxon>Zoopagomycota</taxon>
        <taxon>Kickxellomycotina</taxon>
        <taxon>Kickxellomycetes</taxon>
        <taxon>Kickxellales</taxon>
        <taxon>Kickxellaceae</taxon>
        <taxon>Linderina</taxon>
    </lineage>
</organism>
<evidence type="ECO:0000313" key="1">
    <source>
        <dbReference type="EMBL" id="ORX68803.1"/>
    </source>
</evidence>
<proteinExistence type="predicted"/>
<dbReference type="AlphaFoldDB" id="A0A1Y1W5J5"/>
<reference evidence="1 2" key="1">
    <citation type="submission" date="2016-07" db="EMBL/GenBank/DDBJ databases">
        <title>Pervasive Adenine N6-methylation of Active Genes in Fungi.</title>
        <authorList>
            <consortium name="DOE Joint Genome Institute"/>
            <person name="Mondo S.J."/>
            <person name="Dannebaum R.O."/>
            <person name="Kuo R.C."/>
            <person name="Labutti K."/>
            <person name="Haridas S."/>
            <person name="Kuo A."/>
            <person name="Salamov A."/>
            <person name="Ahrendt S.R."/>
            <person name="Lipzen A."/>
            <person name="Sullivan W."/>
            <person name="Andreopoulos W.B."/>
            <person name="Clum A."/>
            <person name="Lindquist E."/>
            <person name="Daum C."/>
            <person name="Ramamoorthy G.K."/>
            <person name="Gryganskyi A."/>
            <person name="Culley D."/>
            <person name="Magnuson J.K."/>
            <person name="James T.Y."/>
            <person name="O'Malley M.A."/>
            <person name="Stajich J.E."/>
            <person name="Spatafora J.W."/>
            <person name="Visel A."/>
            <person name="Grigoriev I.V."/>
        </authorList>
    </citation>
    <scope>NUCLEOTIDE SEQUENCE [LARGE SCALE GENOMIC DNA]</scope>
    <source>
        <strain evidence="1 2">ATCC 12442</strain>
    </source>
</reference>
<gene>
    <name evidence="1" type="ORF">DL89DRAFT_293995</name>
</gene>
<accession>A0A1Y1W5J5</accession>
<protein>
    <submittedName>
        <fullName evidence="1">Uncharacterized protein</fullName>
    </submittedName>
</protein>
<name>A0A1Y1W5J5_9FUNG</name>
<dbReference type="SUPFAM" id="SSF51294">
    <property type="entry name" value="Hedgehog/intein (Hint) domain"/>
    <property type="match status" value="1"/>
</dbReference>
<dbReference type="Gene3D" id="2.170.16.10">
    <property type="entry name" value="Hedgehog/Intein (Hint) domain"/>
    <property type="match status" value="1"/>
</dbReference>
<dbReference type="OrthoDB" id="342024at2759"/>
<keyword evidence="2" id="KW-1185">Reference proteome</keyword>
<dbReference type="RefSeq" id="XP_040742585.1">
    <property type="nucleotide sequence ID" value="XM_040890453.1"/>
</dbReference>
<evidence type="ECO:0000313" key="2">
    <source>
        <dbReference type="Proteomes" id="UP000193922"/>
    </source>
</evidence>
<comment type="caution">
    <text evidence="1">The sequence shown here is derived from an EMBL/GenBank/DDBJ whole genome shotgun (WGS) entry which is preliminary data.</text>
</comment>
<sequence>MQTKITASFFAHPATLNEGYGPDVAFATLKGKVVRAEDIKVGMALLGPDGTERIVESIWSGTRPMYKVESIRRQKYYGFKVSGDGQILLSDFVVVKN</sequence>
<dbReference type="Proteomes" id="UP000193922">
    <property type="component" value="Unassembled WGS sequence"/>
</dbReference>
<dbReference type="GeneID" id="63807101"/>
<dbReference type="EMBL" id="MCFD01000009">
    <property type="protein sequence ID" value="ORX68803.1"/>
    <property type="molecule type" value="Genomic_DNA"/>
</dbReference>